<dbReference type="InterPro" id="IPR023631">
    <property type="entry name" value="Amidase_dom"/>
</dbReference>
<protein>
    <submittedName>
        <fullName evidence="2">Aspartyl-tRNA(Asn)/glutamyl-tRNA(Gln) amidotransferase subunit A</fullName>
        <ecNumber evidence="2">6.3.5.6</ecNumber>
        <ecNumber evidence="2">6.3.5.7</ecNumber>
    </submittedName>
</protein>
<dbReference type="GO" id="GO:0050566">
    <property type="term" value="F:asparaginyl-tRNA synthase (glutamine-hydrolyzing) activity"/>
    <property type="evidence" value="ECO:0007669"/>
    <property type="project" value="UniProtKB-EC"/>
</dbReference>
<dbReference type="Pfam" id="PF01425">
    <property type="entry name" value="Amidase"/>
    <property type="match status" value="1"/>
</dbReference>
<sequence>MATELPDLTAVELLAGYRCGELSPVAVTEAVLARIGAREPDIQALYHPDPATALAQAKAAEQRWRRGEPRGALDGVPVTIKENIATEGVPVPLGTAATDLVPAPVDAPPAARLREAGAVFLAKTTMPDFGMLTSGLSSFHPLTRNPWRLDRNPGGSSAGAAAAAAAGYGPLHVGTDIGGSIRLPAGLCGLVGHKPSFGRVPVDPPFLGRVAGPITRTVADAALLMSVLAQPDDRDYWSLPPEQLPWQQLDIEVKGLRIGLQEEAGAGLPVEAEVLAAVRAAAAAFEAAGAIVTPVRPFLTQEVLDGLDRFWRTRFAADLAGWPEERIAKILPYIRDWVFDGSEVDSLAVYRGFAQMDVMSAAATRAFREYDFVLSPVCPVVSFGAEQASPVDDPAKPFEHIGFTVPFNMSGQPSLSLNAGYSADGLPIGVQITGKRFDDLGVLRLARAFEQLRPPQRPWPVG</sequence>
<reference evidence="2 3" key="1">
    <citation type="submission" date="2020-08" db="EMBL/GenBank/DDBJ databases">
        <title>Sequencing the genomes of 1000 actinobacteria strains.</title>
        <authorList>
            <person name="Klenk H.-P."/>
        </authorList>
    </citation>
    <scope>NUCLEOTIDE SEQUENCE [LARGE SCALE GENOMIC DNA]</scope>
    <source>
        <strain evidence="2 3">DSM 44230</strain>
    </source>
</reference>
<evidence type="ECO:0000259" key="1">
    <source>
        <dbReference type="Pfam" id="PF01425"/>
    </source>
</evidence>
<name>A0A7W7FVY8_9PSEU</name>
<keyword evidence="2" id="KW-0808">Transferase</keyword>
<evidence type="ECO:0000313" key="2">
    <source>
        <dbReference type="EMBL" id="MBB4677304.1"/>
    </source>
</evidence>
<dbReference type="Proteomes" id="UP000533598">
    <property type="component" value="Unassembled WGS sequence"/>
</dbReference>
<proteinExistence type="predicted"/>
<dbReference type="SUPFAM" id="SSF75304">
    <property type="entry name" value="Amidase signature (AS) enzymes"/>
    <property type="match status" value="1"/>
</dbReference>
<dbReference type="EMBL" id="JACHMH010000001">
    <property type="protein sequence ID" value="MBB4677304.1"/>
    <property type="molecule type" value="Genomic_DNA"/>
</dbReference>
<dbReference type="Gene3D" id="3.90.1300.10">
    <property type="entry name" value="Amidase signature (AS) domain"/>
    <property type="match status" value="1"/>
</dbReference>
<organism evidence="2 3">
    <name type="scientific">Crossiella cryophila</name>
    <dbReference type="NCBI Taxonomy" id="43355"/>
    <lineage>
        <taxon>Bacteria</taxon>
        <taxon>Bacillati</taxon>
        <taxon>Actinomycetota</taxon>
        <taxon>Actinomycetes</taxon>
        <taxon>Pseudonocardiales</taxon>
        <taxon>Pseudonocardiaceae</taxon>
        <taxon>Crossiella</taxon>
    </lineage>
</organism>
<accession>A0A7W7FVY8</accession>
<gene>
    <name evidence="2" type="ORF">HNR67_003422</name>
</gene>
<dbReference type="GO" id="GO:0016740">
    <property type="term" value="F:transferase activity"/>
    <property type="evidence" value="ECO:0007669"/>
    <property type="project" value="UniProtKB-KW"/>
</dbReference>
<evidence type="ECO:0000313" key="3">
    <source>
        <dbReference type="Proteomes" id="UP000533598"/>
    </source>
</evidence>
<dbReference type="InterPro" id="IPR036928">
    <property type="entry name" value="AS_sf"/>
</dbReference>
<dbReference type="EC" id="6.3.5.7" evidence="2"/>
<dbReference type="EC" id="6.3.5.6" evidence="2"/>
<feature type="domain" description="Amidase" evidence="1">
    <location>
        <begin position="27"/>
        <end position="442"/>
    </location>
</feature>
<keyword evidence="3" id="KW-1185">Reference proteome</keyword>
<keyword evidence="2" id="KW-0436">Ligase</keyword>
<dbReference type="NCBIfam" id="NF005450">
    <property type="entry name" value="PRK07042.1"/>
    <property type="match status" value="1"/>
</dbReference>
<dbReference type="InterPro" id="IPR000120">
    <property type="entry name" value="Amidase"/>
</dbReference>
<dbReference type="PANTHER" id="PTHR11895">
    <property type="entry name" value="TRANSAMIDASE"/>
    <property type="match status" value="1"/>
</dbReference>
<dbReference type="RefSeq" id="WP_185003274.1">
    <property type="nucleotide sequence ID" value="NZ_JACHMH010000001.1"/>
</dbReference>
<dbReference type="PANTHER" id="PTHR11895:SF173">
    <property type="entry name" value="GLUTAMYL-TRNA AMIDOTRANSFERASE SUBUNIT A"/>
    <property type="match status" value="1"/>
</dbReference>
<comment type="caution">
    <text evidence="2">The sequence shown here is derived from an EMBL/GenBank/DDBJ whole genome shotgun (WGS) entry which is preliminary data.</text>
</comment>
<dbReference type="GO" id="GO:0050567">
    <property type="term" value="F:glutaminyl-tRNA synthase (glutamine-hydrolyzing) activity"/>
    <property type="evidence" value="ECO:0007669"/>
    <property type="project" value="UniProtKB-EC"/>
</dbReference>
<dbReference type="AlphaFoldDB" id="A0A7W7FVY8"/>